<protein>
    <submittedName>
        <fullName evidence="2">KORA domain-containing protein</fullName>
    </submittedName>
</protein>
<keyword evidence="1" id="KW-1185">Reference proteome</keyword>
<name>A0A7I4XUY3_HAECO</name>
<proteinExistence type="predicted"/>
<dbReference type="AlphaFoldDB" id="A0A7I4XUY3"/>
<sequence>MPYKEDTQLLTDEQIQKKFERLKNIAESRSSVIAALDVAKQYADGNGEEKLASNSKQLLMNGKTLQRVARRLNCADHEVKRYVKGLIESNKTLENTVSPLQELCNKRTTR</sequence>
<dbReference type="WBParaSite" id="HCON_00013920-00001">
    <property type="protein sequence ID" value="HCON_00013920-00001"/>
    <property type="gene ID" value="HCON_00013920"/>
</dbReference>
<evidence type="ECO:0000313" key="1">
    <source>
        <dbReference type="Proteomes" id="UP000025227"/>
    </source>
</evidence>
<evidence type="ECO:0000313" key="2">
    <source>
        <dbReference type="WBParaSite" id="HCON_00013920-00001"/>
    </source>
</evidence>
<organism evidence="1 2">
    <name type="scientific">Haemonchus contortus</name>
    <name type="common">Barber pole worm</name>
    <dbReference type="NCBI Taxonomy" id="6289"/>
    <lineage>
        <taxon>Eukaryota</taxon>
        <taxon>Metazoa</taxon>
        <taxon>Ecdysozoa</taxon>
        <taxon>Nematoda</taxon>
        <taxon>Chromadorea</taxon>
        <taxon>Rhabditida</taxon>
        <taxon>Rhabditina</taxon>
        <taxon>Rhabditomorpha</taxon>
        <taxon>Strongyloidea</taxon>
        <taxon>Trichostrongylidae</taxon>
        <taxon>Haemonchus</taxon>
    </lineage>
</organism>
<accession>A0A7I4XUY3</accession>
<reference evidence="2" key="1">
    <citation type="submission" date="2020-12" db="UniProtKB">
        <authorList>
            <consortium name="WormBaseParasite"/>
        </authorList>
    </citation>
    <scope>IDENTIFICATION</scope>
    <source>
        <strain evidence="2">MHco3</strain>
    </source>
</reference>
<dbReference type="Proteomes" id="UP000025227">
    <property type="component" value="Unplaced"/>
</dbReference>